<dbReference type="AlphaFoldDB" id="A0A081CJF0"/>
<keyword evidence="2" id="KW-1185">Reference proteome</keyword>
<organism evidence="1 2">
    <name type="scientific">Pseudozyma antarctica</name>
    <name type="common">Yeast</name>
    <name type="synonym">Candida antarctica</name>
    <dbReference type="NCBI Taxonomy" id="84753"/>
    <lineage>
        <taxon>Eukaryota</taxon>
        <taxon>Fungi</taxon>
        <taxon>Dikarya</taxon>
        <taxon>Basidiomycota</taxon>
        <taxon>Ustilaginomycotina</taxon>
        <taxon>Ustilaginomycetes</taxon>
        <taxon>Ustilaginales</taxon>
        <taxon>Ustilaginaceae</taxon>
        <taxon>Moesziomyces</taxon>
    </lineage>
</organism>
<sequence length="429" mass="47468">MVANKLLSTVLRSRDAAAEDQGAAAAAAAAMAAWSAGIAYAINFIILYVIMSMLVVVVVGVMGCVASPRIRKSPTYIILAISAALCICALGVNVSMNKELVVNPQKPFNAQIYTSMIALSMTIPFLVDFTLILRILAFFPVTSAAAAGRRQWKRWAAIAFPALIKIPRIVLICHYIRFVHDCALRASDMATVVTMVNQKQYALIEWTLMLADGLYCTIFFCVKLYELGWGWGEDKHVSRSFLETLRRILISAFACFVLPSFLLITLIIMQATLYRPEIEGYVFVTFIPMTVICAASATLWPAIRAEQHRRKMLVAPIHTLRSQGPPTKFLTPQRSFDTDDEKDFDKMTPDVELGELEHTVVTPVKRSQDQLNARARTMTGDRIDAGRDTDLGGATTLQHLGRPQNPLRHAPDVSGIAVTTVTEEKWSEA</sequence>
<dbReference type="HOGENOM" id="CLU_650816_0_0_1"/>
<protein>
    <submittedName>
        <fullName evidence="1">Uncharacterized protein</fullName>
    </submittedName>
</protein>
<proteinExistence type="predicted"/>
<dbReference type="GeneID" id="26305731"/>
<dbReference type="OrthoDB" id="2548432at2759"/>
<gene>
    <name evidence="1" type="ORF">PAN0_014c5020</name>
</gene>
<accession>A0A081CJF0</accession>
<name>A0A081CJF0_PSEA2</name>
<dbReference type="EMBL" id="DF830081">
    <property type="protein sequence ID" value="GAK66796.1"/>
    <property type="molecule type" value="Genomic_DNA"/>
</dbReference>
<evidence type="ECO:0000313" key="1">
    <source>
        <dbReference type="EMBL" id="GAK66796.1"/>
    </source>
</evidence>
<reference evidence="2" key="1">
    <citation type="journal article" date="2014" name="Genome Announc.">
        <title>Draft Genome Sequence of the Yeast Pseudozyma antarctica Type Strain JCM10317, a Producer of the Glycolipid Biosurfactants, Mannosylerythritol Lipids.</title>
        <authorList>
            <person name="Saika A."/>
            <person name="Koike H."/>
            <person name="Hori T."/>
            <person name="Fukuoka T."/>
            <person name="Sato S."/>
            <person name="Habe H."/>
            <person name="Kitamoto D."/>
            <person name="Morita T."/>
        </authorList>
    </citation>
    <scope>NUCLEOTIDE SEQUENCE [LARGE SCALE GENOMIC DNA]</scope>
    <source>
        <strain evidence="2">JCM 10317</strain>
    </source>
</reference>
<dbReference type="RefSeq" id="XP_014655211.1">
    <property type="nucleotide sequence ID" value="XM_014799725.1"/>
</dbReference>
<evidence type="ECO:0000313" key="2">
    <source>
        <dbReference type="Proteomes" id="UP000053758"/>
    </source>
</evidence>
<dbReference type="Proteomes" id="UP000053758">
    <property type="component" value="Unassembled WGS sequence"/>
</dbReference>